<sequence>MTCWTKNVEKRHDTLGSHEIPEYCAEVDELKLILNEIWFDFQSCMSDAGHDRERALKMRAHVNTMKDDMKGSTSQTGVRFTEANIRALIDDEPHSDVVVVQNPNISRNKGCGSRIKSGKEKSMDAFNAKRRKLLSFFGQQTCNHIGFDF</sequence>
<keyword evidence="2" id="KW-1185">Reference proteome</keyword>
<protein>
    <submittedName>
        <fullName evidence="1">Uncharacterized protein</fullName>
    </submittedName>
</protein>
<dbReference type="AlphaFoldDB" id="A0AAD8GRF3"/>
<reference evidence="1" key="2">
    <citation type="submission" date="2023-05" db="EMBL/GenBank/DDBJ databases">
        <authorList>
            <person name="Schelkunov M.I."/>
        </authorList>
    </citation>
    <scope>NUCLEOTIDE SEQUENCE</scope>
    <source>
        <strain evidence="1">Hsosn_3</strain>
        <tissue evidence="1">Leaf</tissue>
    </source>
</reference>
<dbReference type="EMBL" id="JAUIZM010000015">
    <property type="protein sequence ID" value="KAK1352738.1"/>
    <property type="molecule type" value="Genomic_DNA"/>
</dbReference>
<dbReference type="Proteomes" id="UP001237642">
    <property type="component" value="Unassembled WGS sequence"/>
</dbReference>
<proteinExistence type="predicted"/>
<name>A0AAD8GRF3_9APIA</name>
<gene>
    <name evidence="1" type="ORF">POM88_053169</name>
</gene>
<accession>A0AAD8GRF3</accession>
<evidence type="ECO:0000313" key="2">
    <source>
        <dbReference type="Proteomes" id="UP001237642"/>
    </source>
</evidence>
<reference evidence="1" key="1">
    <citation type="submission" date="2023-02" db="EMBL/GenBank/DDBJ databases">
        <title>Genome of toxic invasive species Heracleum sosnowskyi carries increased number of genes despite the absence of recent whole-genome duplications.</title>
        <authorList>
            <person name="Schelkunov M."/>
            <person name="Shtratnikova V."/>
            <person name="Makarenko M."/>
            <person name="Klepikova A."/>
            <person name="Omelchenko D."/>
            <person name="Novikova G."/>
            <person name="Obukhova E."/>
            <person name="Bogdanov V."/>
            <person name="Penin A."/>
            <person name="Logacheva M."/>
        </authorList>
    </citation>
    <scope>NUCLEOTIDE SEQUENCE</scope>
    <source>
        <strain evidence="1">Hsosn_3</strain>
        <tissue evidence="1">Leaf</tissue>
    </source>
</reference>
<evidence type="ECO:0000313" key="1">
    <source>
        <dbReference type="EMBL" id="KAK1352738.1"/>
    </source>
</evidence>
<comment type="caution">
    <text evidence="1">The sequence shown here is derived from an EMBL/GenBank/DDBJ whole genome shotgun (WGS) entry which is preliminary data.</text>
</comment>
<organism evidence="1 2">
    <name type="scientific">Heracleum sosnowskyi</name>
    <dbReference type="NCBI Taxonomy" id="360622"/>
    <lineage>
        <taxon>Eukaryota</taxon>
        <taxon>Viridiplantae</taxon>
        <taxon>Streptophyta</taxon>
        <taxon>Embryophyta</taxon>
        <taxon>Tracheophyta</taxon>
        <taxon>Spermatophyta</taxon>
        <taxon>Magnoliopsida</taxon>
        <taxon>eudicotyledons</taxon>
        <taxon>Gunneridae</taxon>
        <taxon>Pentapetalae</taxon>
        <taxon>asterids</taxon>
        <taxon>campanulids</taxon>
        <taxon>Apiales</taxon>
        <taxon>Apiaceae</taxon>
        <taxon>Apioideae</taxon>
        <taxon>apioid superclade</taxon>
        <taxon>Tordylieae</taxon>
        <taxon>Tordyliinae</taxon>
        <taxon>Heracleum</taxon>
    </lineage>
</organism>